<protein>
    <submittedName>
        <fullName evidence="2">AraC family transcriptional regulator</fullName>
    </submittedName>
</protein>
<evidence type="ECO:0000313" key="3">
    <source>
        <dbReference type="Proteomes" id="UP000682111"/>
    </source>
</evidence>
<dbReference type="SMART" id="SM00871">
    <property type="entry name" value="AraC_E_bind"/>
    <property type="match status" value="1"/>
</dbReference>
<dbReference type="PANTHER" id="PTHR36444">
    <property type="entry name" value="TRANSCRIPTIONAL REGULATOR PROTEIN YOBU-RELATED"/>
    <property type="match status" value="1"/>
</dbReference>
<dbReference type="InterPro" id="IPR011256">
    <property type="entry name" value="Reg_factor_effector_dom_sf"/>
</dbReference>
<dbReference type="InterPro" id="IPR029441">
    <property type="entry name" value="Cass2"/>
</dbReference>
<sequence length="132" mass="15704">MRLSIINTVRTNNFNDEQLMEKIAELWKEASKSLTNQNTIIYGVYYHYESDYKGDYTLSIAVEDNEREPSLEILNTAKYEIFNVDKTEEQGVINTWKQIWKREDSGTLKRAYTYDFEKYYPNGEIEIYIGIK</sequence>
<dbReference type="Pfam" id="PF14526">
    <property type="entry name" value="Cass2"/>
    <property type="match status" value="1"/>
</dbReference>
<dbReference type="SUPFAM" id="SSF55136">
    <property type="entry name" value="Probable bacterial effector-binding domain"/>
    <property type="match status" value="1"/>
</dbReference>
<comment type="caution">
    <text evidence="2">The sequence shown here is derived from an EMBL/GenBank/DDBJ whole genome shotgun (WGS) entry which is preliminary data.</text>
</comment>
<organism evidence="2 3">
    <name type="scientific">Robertmurraya siralis</name>
    <dbReference type="NCBI Taxonomy" id="77777"/>
    <lineage>
        <taxon>Bacteria</taxon>
        <taxon>Bacillati</taxon>
        <taxon>Bacillota</taxon>
        <taxon>Bacilli</taxon>
        <taxon>Bacillales</taxon>
        <taxon>Bacillaceae</taxon>
        <taxon>Robertmurraya</taxon>
    </lineage>
</organism>
<proteinExistence type="predicted"/>
<dbReference type="OrthoDB" id="3173400at2"/>
<dbReference type="AlphaFoldDB" id="A0A920BTJ2"/>
<gene>
    <name evidence="2" type="ORF">J27TS8_22180</name>
</gene>
<dbReference type="InterPro" id="IPR053182">
    <property type="entry name" value="YobU-like_regulator"/>
</dbReference>
<keyword evidence="3" id="KW-1185">Reference proteome</keyword>
<name>A0A920BTJ2_9BACI</name>
<dbReference type="Proteomes" id="UP000682111">
    <property type="component" value="Unassembled WGS sequence"/>
</dbReference>
<dbReference type="PANTHER" id="PTHR36444:SF2">
    <property type="entry name" value="TRANSCRIPTIONAL REGULATOR PROTEIN YOBU-RELATED"/>
    <property type="match status" value="1"/>
</dbReference>
<reference evidence="2" key="1">
    <citation type="submission" date="2021-03" db="EMBL/GenBank/DDBJ databases">
        <title>Antimicrobial resistance genes in bacteria isolated from Japanese honey, and their potential for conferring macrolide and lincosamide resistance in the American foulbrood pathogen Paenibacillus larvae.</title>
        <authorList>
            <person name="Okamoto M."/>
            <person name="Kumagai M."/>
            <person name="Kanamori H."/>
            <person name="Takamatsu D."/>
        </authorList>
    </citation>
    <scope>NUCLEOTIDE SEQUENCE</scope>
    <source>
        <strain evidence="2">J27TS8</strain>
    </source>
</reference>
<evidence type="ECO:0000259" key="1">
    <source>
        <dbReference type="SMART" id="SM00871"/>
    </source>
</evidence>
<dbReference type="InterPro" id="IPR010499">
    <property type="entry name" value="AraC_E-bd"/>
</dbReference>
<dbReference type="EMBL" id="BORC01000003">
    <property type="protein sequence ID" value="GIN62225.1"/>
    <property type="molecule type" value="Genomic_DNA"/>
</dbReference>
<dbReference type="Gene3D" id="3.20.80.10">
    <property type="entry name" value="Regulatory factor, effector binding domain"/>
    <property type="match status" value="1"/>
</dbReference>
<accession>A0A920BTJ2</accession>
<evidence type="ECO:0000313" key="2">
    <source>
        <dbReference type="EMBL" id="GIN62225.1"/>
    </source>
</evidence>
<dbReference type="RefSeq" id="WP_095310697.1">
    <property type="nucleotide sequence ID" value="NZ_BORC01000003.1"/>
</dbReference>
<feature type="domain" description="AraC effector-binding" evidence="1">
    <location>
        <begin position="1"/>
        <end position="132"/>
    </location>
</feature>